<feature type="chain" id="PRO_5023086569" description="Tetratricopeptide repeat protein" evidence="1">
    <location>
        <begin position="23"/>
        <end position="255"/>
    </location>
</feature>
<protein>
    <recommendedName>
        <fullName evidence="4">Tetratricopeptide repeat protein</fullName>
    </recommendedName>
</protein>
<dbReference type="OrthoDB" id="789253at2"/>
<sequence>MKKLLTCLIFTLLAGSKLSAYTGDLDSLKQKLQLTSDSLKGPIYNAIAEEYMHYDTVSNRNLRHYYKNEALNYSMLALHVYSSMNDSLGLRTCYNNLSKIYRSQHNYSQAKWFILQSNNISRLKHDVPNIIASLIELSAIKSDIKDYTLAMGDLNEALKIAVKNKDSRNESAVQVGYADLYRHMKNYDKAAVAIKRHEFLDDSIRKAEETKLAMIAKKDSVQLKKQDSIIVKKKVYTSSFKRGSKLASARHTVSL</sequence>
<dbReference type="Proteomes" id="UP000321362">
    <property type="component" value="Chromosome"/>
</dbReference>
<accession>A0A5B8W4M5</accession>
<evidence type="ECO:0000256" key="1">
    <source>
        <dbReference type="SAM" id="SignalP"/>
    </source>
</evidence>
<evidence type="ECO:0000313" key="2">
    <source>
        <dbReference type="EMBL" id="QEC78377.1"/>
    </source>
</evidence>
<dbReference type="KEGG" id="mgk:FSB76_21420"/>
<name>A0A5B8W4M5_9SPHI</name>
<feature type="signal peptide" evidence="1">
    <location>
        <begin position="1"/>
        <end position="22"/>
    </location>
</feature>
<keyword evidence="3" id="KW-1185">Reference proteome</keyword>
<dbReference type="InterPro" id="IPR011990">
    <property type="entry name" value="TPR-like_helical_dom_sf"/>
</dbReference>
<reference evidence="2 3" key="1">
    <citation type="journal article" date="2013" name="J. Microbiol.">
        <title>Mucilaginibacter ginsenosidivorax sp. nov., with ginsenoside converting activity isolated from sediment.</title>
        <authorList>
            <person name="Kim J.K."/>
            <person name="Choi T.E."/>
            <person name="Liu Q.M."/>
            <person name="Park H.Y."/>
            <person name="Yi T.H."/>
            <person name="Yoon M.H."/>
            <person name="Kim S.C."/>
            <person name="Im W.T."/>
        </authorList>
    </citation>
    <scope>NUCLEOTIDE SEQUENCE [LARGE SCALE GENOMIC DNA]</scope>
    <source>
        <strain evidence="2 3">KHI28</strain>
    </source>
</reference>
<dbReference type="RefSeq" id="WP_147056952.1">
    <property type="nucleotide sequence ID" value="NZ_CP042437.1"/>
</dbReference>
<dbReference type="Gene3D" id="1.25.40.10">
    <property type="entry name" value="Tetratricopeptide repeat domain"/>
    <property type="match status" value="1"/>
</dbReference>
<gene>
    <name evidence="2" type="ORF">FSB76_21420</name>
</gene>
<organism evidence="2 3">
    <name type="scientific">Mucilaginibacter ginsenosidivorax</name>
    <dbReference type="NCBI Taxonomy" id="862126"/>
    <lineage>
        <taxon>Bacteria</taxon>
        <taxon>Pseudomonadati</taxon>
        <taxon>Bacteroidota</taxon>
        <taxon>Sphingobacteriia</taxon>
        <taxon>Sphingobacteriales</taxon>
        <taxon>Sphingobacteriaceae</taxon>
        <taxon>Mucilaginibacter</taxon>
    </lineage>
</organism>
<dbReference type="SUPFAM" id="SSF48452">
    <property type="entry name" value="TPR-like"/>
    <property type="match status" value="1"/>
</dbReference>
<dbReference type="AlphaFoldDB" id="A0A5B8W4M5"/>
<proteinExistence type="predicted"/>
<evidence type="ECO:0008006" key="4">
    <source>
        <dbReference type="Google" id="ProtNLM"/>
    </source>
</evidence>
<dbReference type="EMBL" id="CP042437">
    <property type="protein sequence ID" value="QEC78377.1"/>
    <property type="molecule type" value="Genomic_DNA"/>
</dbReference>
<evidence type="ECO:0000313" key="3">
    <source>
        <dbReference type="Proteomes" id="UP000321362"/>
    </source>
</evidence>
<keyword evidence="1" id="KW-0732">Signal</keyword>